<dbReference type="EMBL" id="RJKE01000001">
    <property type="protein sequence ID" value="ROO90879.1"/>
    <property type="molecule type" value="Genomic_DNA"/>
</dbReference>
<keyword evidence="1" id="KW-1133">Transmembrane helix</keyword>
<keyword evidence="1" id="KW-0472">Membrane</keyword>
<keyword evidence="2" id="KW-0732">Signal</keyword>
<organism evidence="3 4">
    <name type="scientific">Actinocorallia herbida</name>
    <dbReference type="NCBI Taxonomy" id="58109"/>
    <lineage>
        <taxon>Bacteria</taxon>
        <taxon>Bacillati</taxon>
        <taxon>Actinomycetota</taxon>
        <taxon>Actinomycetes</taxon>
        <taxon>Streptosporangiales</taxon>
        <taxon>Thermomonosporaceae</taxon>
        <taxon>Actinocorallia</taxon>
    </lineage>
</organism>
<dbReference type="RefSeq" id="WP_123669773.1">
    <property type="nucleotide sequence ID" value="NZ_RJKE01000001.1"/>
</dbReference>
<accession>A0A3N1DBJ6</accession>
<evidence type="ECO:0000313" key="3">
    <source>
        <dbReference type="EMBL" id="ROO90879.1"/>
    </source>
</evidence>
<evidence type="ECO:0000256" key="2">
    <source>
        <dbReference type="SAM" id="SignalP"/>
    </source>
</evidence>
<gene>
    <name evidence="3" type="ORF">EDD29_8620</name>
</gene>
<name>A0A3N1DBJ6_9ACTN</name>
<feature type="chain" id="PRO_5038514318" description="SPW repeat-containing protein" evidence="2">
    <location>
        <begin position="24"/>
        <end position="127"/>
    </location>
</feature>
<dbReference type="Proteomes" id="UP000272400">
    <property type="component" value="Unassembled WGS sequence"/>
</dbReference>
<keyword evidence="4" id="KW-1185">Reference proteome</keyword>
<comment type="caution">
    <text evidence="3">The sequence shown here is derived from an EMBL/GenBank/DDBJ whole genome shotgun (WGS) entry which is preliminary data.</text>
</comment>
<reference evidence="3 4" key="1">
    <citation type="submission" date="2018-11" db="EMBL/GenBank/DDBJ databases">
        <title>Sequencing the genomes of 1000 actinobacteria strains.</title>
        <authorList>
            <person name="Klenk H.-P."/>
        </authorList>
    </citation>
    <scope>NUCLEOTIDE SEQUENCE [LARGE SCALE GENOMIC DNA]</scope>
    <source>
        <strain evidence="3 4">DSM 44254</strain>
    </source>
</reference>
<proteinExistence type="predicted"/>
<dbReference type="AlphaFoldDB" id="A0A3N1DBJ6"/>
<keyword evidence="1" id="KW-0812">Transmembrane</keyword>
<evidence type="ECO:0008006" key="5">
    <source>
        <dbReference type="Google" id="ProtNLM"/>
    </source>
</evidence>
<evidence type="ECO:0000313" key="4">
    <source>
        <dbReference type="Proteomes" id="UP000272400"/>
    </source>
</evidence>
<feature type="signal peptide" evidence="2">
    <location>
        <begin position="1"/>
        <end position="23"/>
    </location>
</feature>
<dbReference type="OrthoDB" id="4246695at2"/>
<evidence type="ECO:0000256" key="1">
    <source>
        <dbReference type="SAM" id="Phobius"/>
    </source>
</evidence>
<protein>
    <recommendedName>
        <fullName evidence="5">SPW repeat-containing protein</fullName>
    </recommendedName>
</protein>
<feature type="transmembrane region" description="Helical" evidence="1">
    <location>
        <begin position="94"/>
        <end position="117"/>
    </location>
</feature>
<feature type="transmembrane region" description="Helical" evidence="1">
    <location>
        <begin position="70"/>
        <end position="88"/>
    </location>
</feature>
<sequence length="127" mass="13220">MQQISRNAAPFLLLALAAAANWAAWLGWDQRYDTAPDGSVSGPYQAWQVAGLVVVLAALLIGGAVRFGALAAFGPTLGMFAAVVYDWSDDDSGLWAVGASMVVLGMFFATLLVVALAGNARRMTAAN</sequence>
<feature type="transmembrane region" description="Helical" evidence="1">
    <location>
        <begin position="47"/>
        <end position="65"/>
    </location>
</feature>